<comment type="caution">
    <text evidence="2">The sequence shown here is derived from an EMBL/GenBank/DDBJ whole genome shotgun (WGS) entry which is preliminary data.</text>
</comment>
<evidence type="ECO:0000313" key="3">
    <source>
        <dbReference type="Proteomes" id="UP000736583"/>
    </source>
</evidence>
<dbReference type="Proteomes" id="UP000736583">
    <property type="component" value="Unassembled WGS sequence"/>
</dbReference>
<organism evidence="2 3">
    <name type="scientific">Clostridium simiarum</name>
    <dbReference type="NCBI Taxonomy" id="2841506"/>
    <lineage>
        <taxon>Bacteria</taxon>
        <taxon>Bacillati</taxon>
        <taxon>Bacillota</taxon>
        <taxon>Clostridia</taxon>
        <taxon>Eubacteriales</taxon>
        <taxon>Clostridiaceae</taxon>
        <taxon>Clostridium</taxon>
    </lineage>
</organism>
<reference evidence="2 3" key="1">
    <citation type="submission" date="2021-06" db="EMBL/GenBank/DDBJ databases">
        <authorList>
            <person name="Sun Q."/>
            <person name="Li D."/>
        </authorList>
    </citation>
    <scope>NUCLEOTIDE SEQUENCE [LARGE SCALE GENOMIC DNA]</scope>
    <source>
        <strain evidence="2 3">MSJ-4</strain>
    </source>
</reference>
<dbReference type="RefSeq" id="WP_216456451.1">
    <property type="nucleotide sequence ID" value="NZ_JAHLQL010000001.1"/>
</dbReference>
<gene>
    <name evidence="2" type="ORF">KQI89_06930</name>
</gene>
<evidence type="ECO:0000313" key="2">
    <source>
        <dbReference type="EMBL" id="MBU5591493.1"/>
    </source>
</evidence>
<dbReference type="GO" id="GO:0032259">
    <property type="term" value="P:methylation"/>
    <property type="evidence" value="ECO:0007669"/>
    <property type="project" value="UniProtKB-KW"/>
</dbReference>
<keyword evidence="2" id="KW-0808">Transferase</keyword>
<dbReference type="PANTHER" id="PTHR47099:SF1">
    <property type="entry name" value="METHYLCOBAMIDE:COM METHYLTRANSFERASE MTBA"/>
    <property type="match status" value="1"/>
</dbReference>
<dbReference type="PANTHER" id="PTHR47099">
    <property type="entry name" value="METHYLCOBAMIDE:COM METHYLTRANSFERASE MTBA"/>
    <property type="match status" value="1"/>
</dbReference>
<keyword evidence="3" id="KW-1185">Reference proteome</keyword>
<protein>
    <submittedName>
        <fullName evidence="2">Methylcobamide--CoM methyltransferase</fullName>
    </submittedName>
</protein>
<evidence type="ECO:0000259" key="1">
    <source>
        <dbReference type="Pfam" id="PF01208"/>
    </source>
</evidence>
<keyword evidence="2" id="KW-0489">Methyltransferase</keyword>
<dbReference type="EMBL" id="JAHLQL010000001">
    <property type="protein sequence ID" value="MBU5591493.1"/>
    <property type="molecule type" value="Genomic_DNA"/>
</dbReference>
<proteinExistence type="predicted"/>
<feature type="domain" description="Uroporphyrinogen decarboxylase (URO-D)" evidence="1">
    <location>
        <begin position="22"/>
        <end position="235"/>
    </location>
</feature>
<dbReference type="InterPro" id="IPR052024">
    <property type="entry name" value="Methanogen_methyltrans"/>
</dbReference>
<name>A0ABS6EZ44_9CLOT</name>
<dbReference type="Pfam" id="PF01208">
    <property type="entry name" value="URO-D"/>
    <property type="match status" value="1"/>
</dbReference>
<dbReference type="GO" id="GO:0008168">
    <property type="term" value="F:methyltransferase activity"/>
    <property type="evidence" value="ECO:0007669"/>
    <property type="project" value="UniProtKB-KW"/>
</dbReference>
<dbReference type="InterPro" id="IPR000257">
    <property type="entry name" value="Uroporphyrinogen_deCOase"/>
</dbReference>
<sequence length="307" mass="34768">MMYQRDFKCVLDDKEEIPTGVMEEFKVKFPEVHFNEKEMVALSKAIKEANKEDFCILPFCMTLEAEALGAVINLGDEKMGPRVSAHTFTNFEDLKKLSVIDINKGRIAKVLSSVEILKSYGEQVILKVQGPFTIINSLIEPRIFYKAIRKNKEEVEKIMGVIEESIALFIEEGIKRGADIISYGDSAGTMDVLGPKMYKAYSGRYNYNVLKRVQDKINNSIIHICGITSSSLAKAEFIESKEVLVPKDITYSEALNWIIKERKDIKIIGHNCLRKANKKLQKPIVWEIHLGNTPPGVYFPSKKVGDL</sequence>
<accession>A0ABS6EZ44</accession>